<dbReference type="VEuPathDB" id="FungiDB:Z518_06565"/>
<reference evidence="1 2" key="1">
    <citation type="submission" date="2015-01" db="EMBL/GenBank/DDBJ databases">
        <title>The Genome Sequence of Rhinocladiella mackenzie CBS 650.93.</title>
        <authorList>
            <consortium name="The Broad Institute Genomics Platform"/>
            <person name="Cuomo C."/>
            <person name="de Hoog S."/>
            <person name="Gorbushina A."/>
            <person name="Stielow B."/>
            <person name="Teixiera M."/>
            <person name="Abouelleil A."/>
            <person name="Chapman S.B."/>
            <person name="Priest M."/>
            <person name="Young S.K."/>
            <person name="Wortman J."/>
            <person name="Nusbaum C."/>
            <person name="Birren B."/>
        </authorList>
    </citation>
    <scope>NUCLEOTIDE SEQUENCE [LARGE SCALE GENOMIC DNA]</scope>
    <source>
        <strain evidence="1 2">CBS 650.93</strain>
    </source>
</reference>
<keyword evidence="2" id="KW-1185">Reference proteome</keyword>
<dbReference type="Proteomes" id="UP000053617">
    <property type="component" value="Unassembled WGS sequence"/>
</dbReference>
<protein>
    <submittedName>
        <fullName evidence="1">Rhinocladiella mackenziei CBS 650.93 unplaced genomic scaffold supercont1.5, whole genome shotgun sequence</fullName>
    </submittedName>
</protein>
<dbReference type="OrthoDB" id="5414761at2759"/>
<dbReference type="STRING" id="1442369.A0A0D2J2A3"/>
<accession>A0A0D2J2A3</accession>
<dbReference type="GeneID" id="25294636"/>
<proteinExistence type="predicted"/>
<sequence>MLKLLSRQATKALRNPFRSPLPVPLYSSPPPLYGLRQTCHLHNEPAPFSGPPSYATLARRFSDSSPSPIWYFTQKKAREAIDRGEFVDIHDIGGVNPKDCHVSFTDMDNDTLQSEISKLVDIPYLQEATTDEAGKVAREIHGFLYGRELRMILPCVLKIKNNARWVFFVVNQGSPLTFISKHARVAQAFGLGFEETLSWNTTIAGHPNPVYLSPSDSHFSELNLLGMDFCSRIGFIPLIRPNNLMVTYYLGDGWEVNSDSISEPKQ</sequence>
<name>A0A0D2J2A3_9EURO</name>
<evidence type="ECO:0000313" key="1">
    <source>
        <dbReference type="EMBL" id="KIX03015.1"/>
    </source>
</evidence>
<dbReference type="RefSeq" id="XP_013270151.1">
    <property type="nucleotide sequence ID" value="XM_013414697.1"/>
</dbReference>
<dbReference type="AlphaFoldDB" id="A0A0D2J2A3"/>
<organism evidence="1 2">
    <name type="scientific">Rhinocladiella mackenziei CBS 650.93</name>
    <dbReference type="NCBI Taxonomy" id="1442369"/>
    <lineage>
        <taxon>Eukaryota</taxon>
        <taxon>Fungi</taxon>
        <taxon>Dikarya</taxon>
        <taxon>Ascomycota</taxon>
        <taxon>Pezizomycotina</taxon>
        <taxon>Eurotiomycetes</taxon>
        <taxon>Chaetothyriomycetidae</taxon>
        <taxon>Chaetothyriales</taxon>
        <taxon>Herpotrichiellaceae</taxon>
        <taxon>Rhinocladiella</taxon>
    </lineage>
</organism>
<evidence type="ECO:0000313" key="2">
    <source>
        <dbReference type="Proteomes" id="UP000053617"/>
    </source>
</evidence>
<dbReference type="EMBL" id="KN847479">
    <property type="protein sequence ID" value="KIX03015.1"/>
    <property type="molecule type" value="Genomic_DNA"/>
</dbReference>
<dbReference type="HOGENOM" id="CLU_1082387_0_0_1"/>
<gene>
    <name evidence="1" type="ORF">Z518_06565</name>
</gene>